<protein>
    <recommendedName>
        <fullName evidence="2">Phytanoyl-CoA dioxygenase</fullName>
    </recommendedName>
</protein>
<reference evidence="1" key="1">
    <citation type="submission" date="2018-05" db="EMBL/GenBank/DDBJ databases">
        <authorList>
            <person name="Lanie J.A."/>
            <person name="Ng W.-L."/>
            <person name="Kazmierczak K.M."/>
            <person name="Andrzejewski T.M."/>
            <person name="Davidsen T.M."/>
            <person name="Wayne K.J."/>
            <person name="Tettelin H."/>
            <person name="Glass J.I."/>
            <person name="Rusch D."/>
            <person name="Podicherti R."/>
            <person name="Tsui H.-C.T."/>
            <person name="Winkler M.E."/>
        </authorList>
    </citation>
    <scope>NUCLEOTIDE SEQUENCE</scope>
</reference>
<organism evidence="1">
    <name type="scientific">marine metagenome</name>
    <dbReference type="NCBI Taxonomy" id="408172"/>
    <lineage>
        <taxon>unclassified sequences</taxon>
        <taxon>metagenomes</taxon>
        <taxon>ecological metagenomes</taxon>
    </lineage>
</organism>
<dbReference type="GO" id="GO:0046872">
    <property type="term" value="F:metal ion binding"/>
    <property type="evidence" value="ECO:0007669"/>
    <property type="project" value="UniProtKB-ARBA"/>
</dbReference>
<name>A0A383BTN7_9ZZZZ</name>
<dbReference type="EMBL" id="UINC01202737">
    <property type="protein sequence ID" value="SVE22685.1"/>
    <property type="molecule type" value="Genomic_DNA"/>
</dbReference>
<dbReference type="Gene3D" id="2.60.120.620">
    <property type="entry name" value="q2cbj1_9rhob like domain"/>
    <property type="match status" value="1"/>
</dbReference>
<sequence>MISKLTGTQIESYHEHGFLVVEKFLDDDELEMWRQSVEDAVTDRLGGSVEHLTNQANPQDFYARVFTQCLRLADTNDALRELVYDPRLGKLTNDLVGTEGIRVWHDQALIKPPHGNPTAWHLDVPYWSFDSHDAISFWLALDDATLENGCMWYIPRSHKTARFDNVGIGHNVGELFNVYPEWKDIDP</sequence>
<proteinExistence type="predicted"/>
<dbReference type="SUPFAM" id="SSF51197">
    <property type="entry name" value="Clavaminate synthase-like"/>
    <property type="match status" value="1"/>
</dbReference>
<dbReference type="PANTHER" id="PTHR20883">
    <property type="entry name" value="PHYTANOYL-COA DIOXYGENASE DOMAIN CONTAINING 1"/>
    <property type="match status" value="1"/>
</dbReference>
<evidence type="ECO:0008006" key="2">
    <source>
        <dbReference type="Google" id="ProtNLM"/>
    </source>
</evidence>
<dbReference type="Pfam" id="PF05721">
    <property type="entry name" value="PhyH"/>
    <property type="match status" value="1"/>
</dbReference>
<dbReference type="AlphaFoldDB" id="A0A383BTN7"/>
<dbReference type="PANTHER" id="PTHR20883:SF48">
    <property type="entry name" value="ECTOINE DIOXYGENASE"/>
    <property type="match status" value="1"/>
</dbReference>
<feature type="non-terminal residue" evidence="1">
    <location>
        <position position="187"/>
    </location>
</feature>
<evidence type="ECO:0000313" key="1">
    <source>
        <dbReference type="EMBL" id="SVE22685.1"/>
    </source>
</evidence>
<dbReference type="GO" id="GO:0016491">
    <property type="term" value="F:oxidoreductase activity"/>
    <property type="evidence" value="ECO:0007669"/>
    <property type="project" value="UniProtKB-ARBA"/>
</dbReference>
<accession>A0A383BTN7</accession>
<dbReference type="InterPro" id="IPR008775">
    <property type="entry name" value="Phytyl_CoA_dOase-like"/>
</dbReference>
<gene>
    <name evidence="1" type="ORF">METZ01_LOCUS475539</name>
</gene>